<dbReference type="HOGENOM" id="CLU_090092_0_0_1"/>
<reference evidence="6 7" key="1">
    <citation type="journal article" date="2012" name="Science">
        <title>The Paleozoic origin of enzymatic lignin decomposition reconstructed from 31 fungal genomes.</title>
        <authorList>
            <person name="Floudas D."/>
            <person name="Binder M."/>
            <person name="Riley R."/>
            <person name="Barry K."/>
            <person name="Blanchette R.A."/>
            <person name="Henrissat B."/>
            <person name="Martinez A.T."/>
            <person name="Otillar R."/>
            <person name="Spatafora J.W."/>
            <person name="Yadav J.S."/>
            <person name="Aerts A."/>
            <person name="Benoit I."/>
            <person name="Boyd A."/>
            <person name="Carlson A."/>
            <person name="Copeland A."/>
            <person name="Coutinho P.M."/>
            <person name="de Vries R.P."/>
            <person name="Ferreira P."/>
            <person name="Findley K."/>
            <person name="Foster B."/>
            <person name="Gaskell J."/>
            <person name="Glotzer D."/>
            <person name="Gorecki P."/>
            <person name="Heitman J."/>
            <person name="Hesse C."/>
            <person name="Hori C."/>
            <person name="Igarashi K."/>
            <person name="Jurgens J.A."/>
            <person name="Kallen N."/>
            <person name="Kersten P."/>
            <person name="Kohler A."/>
            <person name="Kuees U."/>
            <person name="Kumar T.K.A."/>
            <person name="Kuo A."/>
            <person name="LaButti K."/>
            <person name="Larrondo L.F."/>
            <person name="Lindquist E."/>
            <person name="Ling A."/>
            <person name="Lombard V."/>
            <person name="Lucas S."/>
            <person name="Lundell T."/>
            <person name="Martin R."/>
            <person name="McLaughlin D.J."/>
            <person name="Morgenstern I."/>
            <person name="Morin E."/>
            <person name="Murat C."/>
            <person name="Nagy L.G."/>
            <person name="Nolan M."/>
            <person name="Ohm R.A."/>
            <person name="Patyshakuliyeva A."/>
            <person name="Rokas A."/>
            <person name="Ruiz-Duenas F.J."/>
            <person name="Sabat G."/>
            <person name="Salamov A."/>
            <person name="Samejima M."/>
            <person name="Schmutz J."/>
            <person name="Slot J.C."/>
            <person name="St John F."/>
            <person name="Stenlid J."/>
            <person name="Sun H."/>
            <person name="Sun S."/>
            <person name="Syed K."/>
            <person name="Tsang A."/>
            <person name="Wiebenga A."/>
            <person name="Young D."/>
            <person name="Pisabarro A."/>
            <person name="Eastwood D.C."/>
            <person name="Martin F."/>
            <person name="Cullen D."/>
            <person name="Grigoriev I.V."/>
            <person name="Hibbett D.S."/>
        </authorList>
    </citation>
    <scope>NUCLEOTIDE SEQUENCE</scope>
    <source>
        <strain evidence="7">FP-58527</strain>
    </source>
</reference>
<dbReference type="InterPro" id="IPR024661">
    <property type="entry name" value="RNA_pol_III_Rpc31"/>
</dbReference>
<dbReference type="GO" id="GO:0006383">
    <property type="term" value="P:transcription by RNA polymerase III"/>
    <property type="evidence" value="ECO:0007669"/>
    <property type="project" value="UniProtKB-UniRule"/>
</dbReference>
<feature type="compositionally biased region" description="Acidic residues" evidence="5">
    <location>
        <begin position="145"/>
        <end position="159"/>
    </location>
</feature>
<dbReference type="FunCoup" id="S8EAP6">
    <property type="interactions" value="26"/>
</dbReference>
<comment type="subunit">
    <text evidence="4">Component of the RNA polymerase III (Pol III) complex.</text>
</comment>
<protein>
    <recommendedName>
        <fullName evidence="4">DNA-directed RNA polymerase III subunit</fullName>
    </recommendedName>
</protein>
<dbReference type="eggNOG" id="ENOG502S7CU">
    <property type="taxonomic scope" value="Eukaryota"/>
</dbReference>
<dbReference type="PANTHER" id="PTHR15367:SF2">
    <property type="entry name" value="DNA-DIRECTED RNA POLYMERASE III SUBUNIT"/>
    <property type="match status" value="1"/>
</dbReference>
<organism evidence="6 7">
    <name type="scientific">Fomitopsis schrenkii</name>
    <name type="common">Brown rot fungus</name>
    <dbReference type="NCBI Taxonomy" id="2126942"/>
    <lineage>
        <taxon>Eukaryota</taxon>
        <taxon>Fungi</taxon>
        <taxon>Dikarya</taxon>
        <taxon>Basidiomycota</taxon>
        <taxon>Agaricomycotina</taxon>
        <taxon>Agaricomycetes</taxon>
        <taxon>Polyporales</taxon>
        <taxon>Fomitopsis</taxon>
    </lineage>
</organism>
<dbReference type="Pfam" id="PF11705">
    <property type="entry name" value="RNA_pol_3_Rpc31"/>
    <property type="match status" value="1"/>
</dbReference>
<name>S8EAP6_FOMSC</name>
<evidence type="ECO:0000256" key="1">
    <source>
        <dbReference type="ARBA" id="ARBA00004123"/>
    </source>
</evidence>
<keyword evidence="7" id="KW-1185">Reference proteome</keyword>
<dbReference type="InParanoid" id="S8EAP6"/>
<dbReference type="PIRSF" id="PIRSF000777">
    <property type="entry name" value="RNA_polIII_C31"/>
    <property type="match status" value="1"/>
</dbReference>
<dbReference type="PANTHER" id="PTHR15367">
    <property type="entry name" value="DNA-DIRECTED RNA POLYMERASE III"/>
    <property type="match status" value="1"/>
</dbReference>
<dbReference type="AlphaFoldDB" id="S8EAP6"/>
<comment type="function">
    <text evidence="4">DNA-dependent RNA polymerase catalyzes the transcription of DNA into RNA using the four ribonucleoside triphosphates as substrates. Specific peripheric component of RNA polymerase III which synthesizes small RNAs, such as 5S rRNA and tRNAs.</text>
</comment>
<sequence length="195" mass="22113">MGLTFADIQALSREETALYPTYDPLPVLSEYSEEERRITELQTGFATRLRQSAYYVVEPTKSIEIPRYSDKYRPSPAKQPTLRRQDLHQPFFPQEIFEGYFNPKKRKLTERKGPKKRINLDALGEDAEEADKEDEERSDIGSQAAEEDYDVDEEYDNDYAENYFDNGEGDDLDGLGDGGGGEEGFGGGGGGYDYD</sequence>
<comment type="subcellular location">
    <subcellularLocation>
        <location evidence="1 4">Nucleus</location>
    </subcellularLocation>
</comment>
<evidence type="ECO:0000256" key="5">
    <source>
        <dbReference type="SAM" id="MobiDB-lite"/>
    </source>
</evidence>
<accession>S8EAP6</accession>
<evidence type="ECO:0000313" key="6">
    <source>
        <dbReference type="EMBL" id="EPT02077.1"/>
    </source>
</evidence>
<feature type="compositionally biased region" description="Basic residues" evidence="5">
    <location>
        <begin position="103"/>
        <end position="117"/>
    </location>
</feature>
<feature type="compositionally biased region" description="Acidic residues" evidence="5">
    <location>
        <begin position="123"/>
        <end position="137"/>
    </location>
</feature>
<comment type="similarity">
    <text evidence="2 4">Belongs to the eukaryotic RPC7 RNA polymerase subunit family.</text>
</comment>
<dbReference type="Proteomes" id="UP000015241">
    <property type="component" value="Unassembled WGS sequence"/>
</dbReference>
<evidence type="ECO:0000256" key="3">
    <source>
        <dbReference type="ARBA" id="ARBA00023242"/>
    </source>
</evidence>
<gene>
    <name evidence="6" type="ORF">FOMPIDRAFT_1048092</name>
</gene>
<proteinExistence type="inferred from homology"/>
<dbReference type="OrthoDB" id="5377312at2759"/>
<evidence type="ECO:0000256" key="2">
    <source>
        <dbReference type="ARBA" id="ARBA00008352"/>
    </source>
</evidence>
<feature type="region of interest" description="Disordered" evidence="5">
    <location>
        <begin position="103"/>
        <end position="195"/>
    </location>
</feature>
<dbReference type="STRING" id="743788.S8EAP6"/>
<feature type="compositionally biased region" description="Gly residues" evidence="5">
    <location>
        <begin position="175"/>
        <end position="195"/>
    </location>
</feature>
<dbReference type="EMBL" id="KE504137">
    <property type="protein sequence ID" value="EPT02077.1"/>
    <property type="molecule type" value="Genomic_DNA"/>
</dbReference>
<dbReference type="GO" id="GO:0005666">
    <property type="term" value="C:RNA polymerase III complex"/>
    <property type="evidence" value="ECO:0007669"/>
    <property type="project" value="UniProtKB-UniRule"/>
</dbReference>
<evidence type="ECO:0000313" key="7">
    <source>
        <dbReference type="Proteomes" id="UP000015241"/>
    </source>
</evidence>
<keyword evidence="3 4" id="KW-0539">Nucleus</keyword>
<evidence type="ECO:0000256" key="4">
    <source>
        <dbReference type="PIRNR" id="PIRNR000777"/>
    </source>
</evidence>